<sequence length="672" mass="76444">MSVINFLLNKFKLQKKIEGNPENRSFFDYQNSLYPYEKDDCLDPAVSSALSFTERKRSFGDTACVSDCKNYSYKFVDSENSIIFTAFDDGKREFPVKDPSALINDNIDVITVIYKSIASGDKFFYENILPYIHRTAAMCLTLPASEGSHDALPGGLFRHLLCTALESINLTLRNSGETDFFKQRSIKCAAFLAGLNHDLAKIFTDFSIRVEGLEFNPYLESFAHFCKRVRANKYTLEFISPRKGRHDELFFLSLSYLTQGLPQLLAYVEDFCPLHEFFLQKCDFFKYVKSADISSVKASTRSSNPYSFNVNAFLVHEILSVLSQSKFEQLMSLGIFVVPYGLLVAYDSPLLSDLKADAKSFREGDDDLVKSKNIRNLIIEWRRQGNILLAGKLAVYSWHQLSKDDEKLLVYGVVIGIKTKNLKNHDELLCNALALGPRPKALCAYIEKTYKDSVPGVIHLKLENKDFPYEAKEFLEENTLTETLEKSQAIFNDGIKNYRENLRVTRKKLLDNKKLNSKEGQEEAQSAVKELNFLNENTEGEFKTSVEEINDIFKLPDDLKEADEDAVVKNNGSDPKLNPDDGLSRVDLTALSVKKDKKQTDHKEQSHDLNNTQNEALEEKDINDETFVLTAENSANTQDRQQSSANLALESWLNAYSPDLPQFESPKTRKKQ</sequence>
<dbReference type="Gene3D" id="1.10.3210.40">
    <property type="match status" value="1"/>
</dbReference>
<evidence type="ECO:0000256" key="1">
    <source>
        <dbReference type="SAM" id="MobiDB-lite"/>
    </source>
</evidence>
<organism evidence="3 4">
    <name type="scientific">Succinatimonas hippei (strain DSM 22608 / JCM 16073 / KCTC 15190 / YIT 12066)</name>
    <dbReference type="NCBI Taxonomy" id="762983"/>
    <lineage>
        <taxon>Bacteria</taxon>
        <taxon>Pseudomonadati</taxon>
        <taxon>Pseudomonadota</taxon>
        <taxon>Gammaproteobacteria</taxon>
        <taxon>Aeromonadales</taxon>
        <taxon>Succinivibrionaceae</taxon>
        <taxon>Succinatimonas</taxon>
    </lineage>
</organism>
<dbReference type="EMBL" id="AEVO01000125">
    <property type="protein sequence ID" value="EFY06414.1"/>
    <property type="molecule type" value="Genomic_DNA"/>
</dbReference>
<evidence type="ECO:0000313" key="4">
    <source>
        <dbReference type="Proteomes" id="UP000018458"/>
    </source>
</evidence>
<comment type="caution">
    <text evidence="3">The sequence shown here is derived from an EMBL/GenBank/DDBJ whole genome shotgun (WGS) entry which is preliminary data.</text>
</comment>
<dbReference type="STRING" id="762983.HMPREF9444_01818"/>
<feature type="domain" description="Uncharacterised" evidence="2">
    <location>
        <begin position="106"/>
        <end position="247"/>
    </location>
</feature>
<feature type="region of interest" description="Disordered" evidence="1">
    <location>
        <begin position="592"/>
        <end position="619"/>
    </location>
</feature>
<proteinExistence type="predicted"/>
<feature type="compositionally biased region" description="Basic and acidic residues" evidence="1">
    <location>
        <begin position="598"/>
        <end position="607"/>
    </location>
</feature>
<name>E8LM39_SUCHY</name>
<accession>E8LM39</accession>
<dbReference type="AlphaFoldDB" id="E8LM39"/>
<dbReference type="OrthoDB" id="6190309at2"/>
<dbReference type="RefSeq" id="WP_009143977.1">
    <property type="nucleotide sequence ID" value="NZ_GL831053.1"/>
</dbReference>
<evidence type="ECO:0000313" key="3">
    <source>
        <dbReference type="EMBL" id="EFY06414.1"/>
    </source>
</evidence>
<evidence type="ECO:0000259" key="2">
    <source>
        <dbReference type="Pfam" id="PF07514"/>
    </source>
</evidence>
<gene>
    <name evidence="3" type="ORF">HMPREF9444_01818</name>
</gene>
<dbReference type="Proteomes" id="UP000018458">
    <property type="component" value="Unassembled WGS sequence"/>
</dbReference>
<reference evidence="3 4" key="1">
    <citation type="submission" date="2011-01" db="EMBL/GenBank/DDBJ databases">
        <authorList>
            <person name="Weinstock G."/>
            <person name="Sodergren E."/>
            <person name="Clifton S."/>
            <person name="Fulton L."/>
            <person name="Fulton B."/>
            <person name="Courtney L."/>
            <person name="Fronick C."/>
            <person name="Harrison M."/>
            <person name="Strong C."/>
            <person name="Farmer C."/>
            <person name="Delahaunty K."/>
            <person name="Markovic C."/>
            <person name="Hall O."/>
            <person name="Minx P."/>
            <person name="Tomlinson C."/>
            <person name="Mitreva M."/>
            <person name="Hou S."/>
            <person name="Chen J."/>
            <person name="Wollam A."/>
            <person name="Pepin K.H."/>
            <person name="Johnson M."/>
            <person name="Bhonagiri V."/>
            <person name="Zhang X."/>
            <person name="Suruliraj S."/>
            <person name="Warren W."/>
            <person name="Chinwalla A."/>
            <person name="Mardis E.R."/>
            <person name="Wilson R.K."/>
        </authorList>
    </citation>
    <scope>NUCLEOTIDE SEQUENCE [LARGE SCALE GENOMIC DNA]</scope>
    <source>
        <strain evidence="4">DSM 22608 / JCM 16073 / KCTC 15190 / YIT 12066</strain>
    </source>
</reference>
<dbReference type="Pfam" id="PF07514">
    <property type="entry name" value="TraI_2"/>
    <property type="match status" value="1"/>
</dbReference>
<dbReference type="HOGENOM" id="CLU_408776_0_0_6"/>
<protein>
    <recommendedName>
        <fullName evidence="2">Uncharacterized domain-containing protein</fullName>
    </recommendedName>
</protein>
<dbReference type="InterPro" id="IPR011119">
    <property type="entry name" value="Unchr_helicase_relaxase_TraI"/>
</dbReference>
<keyword evidence="4" id="KW-1185">Reference proteome</keyword>